<feature type="region of interest" description="Disordered" evidence="1">
    <location>
        <begin position="1"/>
        <end position="36"/>
    </location>
</feature>
<dbReference type="AlphaFoldDB" id="A0A4R8XU09"/>
<dbReference type="EMBL" id="SOGN01000027">
    <property type="protein sequence ID" value="TFC82076.1"/>
    <property type="molecule type" value="Genomic_DNA"/>
</dbReference>
<dbReference type="Gene3D" id="3.40.50.300">
    <property type="entry name" value="P-loop containing nucleotide triphosphate hydrolases"/>
    <property type="match status" value="1"/>
</dbReference>
<reference evidence="3 4" key="1">
    <citation type="submission" date="2019-03" db="EMBL/GenBank/DDBJ databases">
        <title>Genomics of glacier-inhabiting Cryobacterium strains.</title>
        <authorList>
            <person name="Liu Q."/>
            <person name="Xin Y.-H."/>
        </authorList>
    </citation>
    <scope>NUCLEOTIDE SEQUENCE [LARGE SCALE GENOMIC DNA]</scope>
    <source>
        <strain evidence="3 4">TMT2-48-2</strain>
    </source>
</reference>
<evidence type="ECO:0000313" key="4">
    <source>
        <dbReference type="Proteomes" id="UP000298433"/>
    </source>
</evidence>
<evidence type="ECO:0000313" key="3">
    <source>
        <dbReference type="EMBL" id="TFC82076.1"/>
    </source>
</evidence>
<sequence>MSLTSPSAGTQHTFQGLRAEDTPPMSDTGCSAPNDVFGAADRAGDYVEEDAALIAPIQPRLRPETTGSTTERPAQIALPLTTDALKTSPGSGASASTMAAASDLASTSVLFASPTGLAVASHSTTPGKATAGFRGALARLGLPVGPGAAELGERRSKELRTTHETTVRQATWTRAVSVLVNNPKGGTGKTPTALLLGGVLAAIRGGSVAILEVSDDPGALNFRAEGNPLLGLGELVRDVDHVQTAGRLAGYTAPQTSFASVVGSTGRRDRLTGESVVAVSNVIDDFYSIRVMDSGNVPTSSAFRGAVSVSDVLVIPVMNAGDSVLEAIQLLEELRAEGGPSAELANRAIAIRLTDGRPENNAVRQEVERLLSQAGVSALHEIPYDSHIAERGQLTLSRLNPATRDAFVAAAASVVRSLQTAVSAAPTQNRKA</sequence>
<accession>A0A4R8XU09</accession>
<protein>
    <submittedName>
        <fullName evidence="3">ParA family protein</fullName>
    </submittedName>
</protein>
<feature type="compositionally biased region" description="Polar residues" evidence="1">
    <location>
        <begin position="1"/>
        <end position="14"/>
    </location>
</feature>
<keyword evidence="4" id="KW-1185">Reference proteome</keyword>
<evidence type="ECO:0000259" key="2">
    <source>
        <dbReference type="Pfam" id="PF01656"/>
    </source>
</evidence>
<feature type="domain" description="CobQ/CobB/MinD/ParA nucleotide binding" evidence="2">
    <location>
        <begin position="179"/>
        <end position="391"/>
    </location>
</feature>
<dbReference type="InterPro" id="IPR027417">
    <property type="entry name" value="P-loop_NTPase"/>
</dbReference>
<dbReference type="InterPro" id="IPR002586">
    <property type="entry name" value="CobQ/CobB/MinD/ParA_Nub-bd_dom"/>
</dbReference>
<comment type="caution">
    <text evidence="3">The sequence shown here is derived from an EMBL/GenBank/DDBJ whole genome shotgun (WGS) entry which is preliminary data.</text>
</comment>
<dbReference type="Proteomes" id="UP000298433">
    <property type="component" value="Unassembled WGS sequence"/>
</dbReference>
<name>A0A4R8XU09_9MICO</name>
<gene>
    <name evidence="3" type="ORF">E3T23_05205</name>
</gene>
<organism evidence="3 4">
    <name type="scientific">Cryobacterium cheniae</name>
    <dbReference type="NCBI Taxonomy" id="1259262"/>
    <lineage>
        <taxon>Bacteria</taxon>
        <taxon>Bacillati</taxon>
        <taxon>Actinomycetota</taxon>
        <taxon>Actinomycetes</taxon>
        <taxon>Micrococcales</taxon>
        <taxon>Microbacteriaceae</taxon>
        <taxon>Cryobacterium</taxon>
    </lineage>
</organism>
<evidence type="ECO:0000256" key="1">
    <source>
        <dbReference type="SAM" id="MobiDB-lite"/>
    </source>
</evidence>
<dbReference type="Pfam" id="PF01656">
    <property type="entry name" value="CbiA"/>
    <property type="match status" value="1"/>
</dbReference>
<dbReference type="SUPFAM" id="SSF52540">
    <property type="entry name" value="P-loop containing nucleoside triphosphate hydrolases"/>
    <property type="match status" value="1"/>
</dbReference>
<dbReference type="OrthoDB" id="4640801at2"/>
<proteinExistence type="predicted"/>